<evidence type="ECO:0000256" key="1">
    <source>
        <dbReference type="SAM" id="MobiDB-lite"/>
    </source>
</evidence>
<evidence type="ECO:0000256" key="3">
    <source>
        <dbReference type="SAM" id="SignalP"/>
    </source>
</evidence>
<dbReference type="AlphaFoldDB" id="A0A926D574"/>
<dbReference type="InterPro" id="IPR032710">
    <property type="entry name" value="NTF2-like_dom_sf"/>
</dbReference>
<evidence type="ECO:0000259" key="4">
    <source>
        <dbReference type="SMART" id="SM00978"/>
    </source>
</evidence>
<dbReference type="EMBL" id="JACRSN010000001">
    <property type="protein sequence ID" value="MBC8532630.1"/>
    <property type="molecule type" value="Genomic_DNA"/>
</dbReference>
<feature type="transmembrane region" description="Helical" evidence="2">
    <location>
        <begin position="61"/>
        <end position="81"/>
    </location>
</feature>
<name>A0A926D574_9FIRM</name>
<organism evidence="5 6">
    <name type="scientific">Yeguia hominis</name>
    <dbReference type="NCBI Taxonomy" id="2763662"/>
    <lineage>
        <taxon>Bacteria</taxon>
        <taxon>Bacillati</taxon>
        <taxon>Bacillota</taxon>
        <taxon>Clostridia</taxon>
        <taxon>Eubacteriales</taxon>
        <taxon>Yeguiaceae</taxon>
        <taxon>Yeguia</taxon>
    </lineage>
</organism>
<feature type="region of interest" description="Disordered" evidence="1">
    <location>
        <begin position="84"/>
        <end position="107"/>
    </location>
</feature>
<keyword evidence="2" id="KW-1133">Transmembrane helix</keyword>
<protein>
    <submittedName>
        <fullName evidence="5">Tim44 domain-containing protein</fullName>
    </submittedName>
</protein>
<keyword evidence="3" id="KW-0732">Signal</keyword>
<dbReference type="Proteomes" id="UP000651482">
    <property type="component" value="Unassembled WGS sequence"/>
</dbReference>
<reference evidence="5" key="1">
    <citation type="submission" date="2020-08" db="EMBL/GenBank/DDBJ databases">
        <title>Genome public.</title>
        <authorList>
            <person name="Liu C."/>
            <person name="Sun Q."/>
        </authorList>
    </citation>
    <scope>NUCLEOTIDE SEQUENCE</scope>
    <source>
        <strain evidence="5">NSJ-40</strain>
    </source>
</reference>
<keyword evidence="2" id="KW-0472">Membrane</keyword>
<evidence type="ECO:0000313" key="5">
    <source>
        <dbReference type="EMBL" id="MBC8532630.1"/>
    </source>
</evidence>
<evidence type="ECO:0000256" key="2">
    <source>
        <dbReference type="SAM" id="Phobius"/>
    </source>
</evidence>
<comment type="caution">
    <text evidence="5">The sequence shown here is derived from an EMBL/GenBank/DDBJ whole genome shotgun (WGS) entry which is preliminary data.</text>
</comment>
<proteinExistence type="predicted"/>
<accession>A0A926D574</accession>
<evidence type="ECO:0000313" key="6">
    <source>
        <dbReference type="Proteomes" id="UP000651482"/>
    </source>
</evidence>
<feature type="chain" id="PRO_5037250999" evidence="3">
    <location>
        <begin position="29"/>
        <end position="296"/>
    </location>
</feature>
<keyword evidence="2" id="KW-0812">Transmembrane</keyword>
<dbReference type="RefSeq" id="WP_249317838.1">
    <property type="nucleotide sequence ID" value="NZ_JACRSN010000001.1"/>
</dbReference>
<sequence>MKKRPLRIFVSLFLLLALVFAMSTVAFADVGGFAGDNDFGGGDWDFGGNDYDYSDGGGGDLGPIGTLIVAAVVVLLIIVGFRKGGKSSSTSRAPGATPTPVSSLRPISELKGKDPNFSDAAIVEKISNLYVQMQNAWQAKQFDPMRAHMTDALYNQFARQLDAGFIQKHLTNCVDRIAVLGVDLVGWTSDDTNDSLIARVRTRIVDYVIEDQTGKIVRGSNTRELFMEYEWTLIRRKGVLTPDVAKGPTTINCANCGAPMDINQSAKCEYCGSVMTTSDYDWVISSIKGLSQRSGS</sequence>
<keyword evidence="6" id="KW-1185">Reference proteome</keyword>
<gene>
    <name evidence="5" type="ORF">IAG03_01155</name>
</gene>
<feature type="signal peptide" evidence="3">
    <location>
        <begin position="1"/>
        <end position="28"/>
    </location>
</feature>
<dbReference type="SMART" id="SM00978">
    <property type="entry name" value="Tim44"/>
    <property type="match status" value="1"/>
</dbReference>
<dbReference type="Gene3D" id="3.10.450.240">
    <property type="match status" value="1"/>
</dbReference>
<dbReference type="InterPro" id="IPR007379">
    <property type="entry name" value="Tim44-like_dom"/>
</dbReference>
<dbReference type="Pfam" id="PF04280">
    <property type="entry name" value="Tim44"/>
    <property type="match status" value="1"/>
</dbReference>
<dbReference type="SUPFAM" id="SSF54427">
    <property type="entry name" value="NTF2-like"/>
    <property type="match status" value="1"/>
</dbReference>
<feature type="domain" description="Tim44-like" evidence="4">
    <location>
        <begin position="103"/>
        <end position="289"/>
    </location>
</feature>